<dbReference type="PANTHER" id="PTHR35841">
    <property type="entry name" value="PHOSPHONATES-BINDING PERIPLASMIC PROTEIN"/>
    <property type="match status" value="1"/>
</dbReference>
<accession>A0A852W372</accession>
<evidence type="ECO:0000256" key="2">
    <source>
        <dbReference type="ARBA" id="ARBA00022729"/>
    </source>
</evidence>
<comment type="caution">
    <text evidence="4">The sequence shown here is derived from an EMBL/GenBank/DDBJ whole genome shotgun (WGS) entry which is preliminary data.</text>
</comment>
<feature type="signal peptide" evidence="3">
    <location>
        <begin position="1"/>
        <end position="22"/>
    </location>
</feature>
<evidence type="ECO:0000256" key="1">
    <source>
        <dbReference type="ARBA" id="ARBA00007162"/>
    </source>
</evidence>
<evidence type="ECO:0000313" key="4">
    <source>
        <dbReference type="EMBL" id="NYG00032.1"/>
    </source>
</evidence>
<sequence length="303" mass="31351">MRRPRLLAVAALAASLALTACSGPSGPAAAESPTCPGGQIRMGIEPFEDPAKLVPAAEILGDALERRLSCPVRVQVTEDYAAEVLAMRNDRLEIGIFGPLGYVFASERAGAEPVASFGTATGELSAYTAGIWVPRDSEVTTVTQLRGRTLALGSVGSTSGDALPRKALLDAGLAPADVRVDYAGGHPEALLALTNGTVDAAEINSQQLASATASGTFDPAGFRRVWTSAPIPNDPVTVRGNLDPAFKAAVTDALLNLDPQAVGEIGALLDVTPPGKLVPVTRDTYAPLFELARTLGLTEKDVQ</sequence>
<keyword evidence="2 3" id="KW-0732">Signal</keyword>
<evidence type="ECO:0000313" key="5">
    <source>
        <dbReference type="Proteomes" id="UP000549695"/>
    </source>
</evidence>
<feature type="chain" id="PRO_5038502572" evidence="3">
    <location>
        <begin position="23"/>
        <end position="303"/>
    </location>
</feature>
<organism evidence="4 5">
    <name type="scientific">Pseudonocardia alni</name>
    <name type="common">Amycolata alni</name>
    <dbReference type="NCBI Taxonomy" id="33907"/>
    <lineage>
        <taxon>Bacteria</taxon>
        <taxon>Bacillati</taxon>
        <taxon>Actinomycetota</taxon>
        <taxon>Actinomycetes</taxon>
        <taxon>Pseudonocardiales</taxon>
        <taxon>Pseudonocardiaceae</taxon>
        <taxon>Pseudonocardia</taxon>
    </lineage>
</organism>
<dbReference type="GO" id="GO:0043190">
    <property type="term" value="C:ATP-binding cassette (ABC) transporter complex"/>
    <property type="evidence" value="ECO:0007669"/>
    <property type="project" value="InterPro"/>
</dbReference>
<dbReference type="GO" id="GO:0055085">
    <property type="term" value="P:transmembrane transport"/>
    <property type="evidence" value="ECO:0007669"/>
    <property type="project" value="InterPro"/>
</dbReference>
<dbReference type="GeneID" id="98050152"/>
<dbReference type="Pfam" id="PF12974">
    <property type="entry name" value="Phosphonate-bd"/>
    <property type="match status" value="1"/>
</dbReference>
<dbReference type="InterPro" id="IPR005770">
    <property type="entry name" value="PhnD"/>
</dbReference>
<dbReference type="AlphaFoldDB" id="A0A852W372"/>
<dbReference type="PROSITE" id="PS51257">
    <property type="entry name" value="PROKAR_LIPOPROTEIN"/>
    <property type="match status" value="1"/>
</dbReference>
<evidence type="ECO:0000256" key="3">
    <source>
        <dbReference type="SAM" id="SignalP"/>
    </source>
</evidence>
<protein>
    <submittedName>
        <fullName evidence="4">Phosphonate transport system substrate-binding protein</fullName>
    </submittedName>
</protein>
<dbReference type="NCBIfam" id="TIGR01098">
    <property type="entry name" value="3A0109s03R"/>
    <property type="match status" value="1"/>
</dbReference>
<proteinExistence type="inferred from homology"/>
<dbReference type="Gene3D" id="3.40.190.10">
    <property type="entry name" value="Periplasmic binding protein-like II"/>
    <property type="match status" value="2"/>
</dbReference>
<keyword evidence="5" id="KW-1185">Reference proteome</keyword>
<comment type="similarity">
    <text evidence="1">Belongs to the phosphate/phosphite/phosphonate binding protein family.</text>
</comment>
<name>A0A852W372_PSEA5</name>
<gene>
    <name evidence="4" type="ORF">HDA37_000317</name>
</gene>
<reference evidence="4 5" key="1">
    <citation type="submission" date="2020-07" db="EMBL/GenBank/DDBJ databases">
        <title>Sequencing the genomes of 1000 actinobacteria strains.</title>
        <authorList>
            <person name="Klenk H.-P."/>
        </authorList>
    </citation>
    <scope>NUCLEOTIDE SEQUENCE [LARGE SCALE GENOMIC DNA]</scope>
    <source>
        <strain evidence="4 5">DSM 44749</strain>
    </source>
</reference>
<dbReference type="SUPFAM" id="SSF53850">
    <property type="entry name" value="Periplasmic binding protein-like II"/>
    <property type="match status" value="1"/>
</dbReference>
<dbReference type="EMBL" id="JACCCZ010000001">
    <property type="protein sequence ID" value="NYG00032.1"/>
    <property type="molecule type" value="Genomic_DNA"/>
</dbReference>
<dbReference type="PANTHER" id="PTHR35841:SF1">
    <property type="entry name" value="PHOSPHONATES-BINDING PERIPLASMIC PROTEIN"/>
    <property type="match status" value="1"/>
</dbReference>
<dbReference type="CDD" id="cd01071">
    <property type="entry name" value="PBP2_PhnD_like"/>
    <property type="match status" value="1"/>
</dbReference>
<dbReference type="Proteomes" id="UP000549695">
    <property type="component" value="Unassembled WGS sequence"/>
</dbReference>
<dbReference type="RefSeq" id="WP_179759960.1">
    <property type="nucleotide sequence ID" value="NZ_BAAAJZ010000011.1"/>
</dbReference>